<dbReference type="SUPFAM" id="SSF51445">
    <property type="entry name" value="(Trans)glycosidases"/>
    <property type="match status" value="1"/>
</dbReference>
<gene>
    <name evidence="5" type="ORF">GCM10022236_53430</name>
</gene>
<keyword evidence="6" id="KW-1185">Reference proteome</keyword>
<proteinExistence type="predicted"/>
<keyword evidence="2" id="KW-0326">Glycosidase</keyword>
<dbReference type="InterPro" id="IPR017853">
    <property type="entry name" value="GH"/>
</dbReference>
<feature type="region of interest" description="Disordered" evidence="3">
    <location>
        <begin position="319"/>
        <end position="345"/>
    </location>
</feature>
<protein>
    <submittedName>
        <fullName evidence="5">Alpha-amylase family protein</fullName>
    </submittedName>
</protein>
<evidence type="ECO:0000313" key="5">
    <source>
        <dbReference type="EMBL" id="GAA3644111.1"/>
    </source>
</evidence>
<feature type="domain" description="Glycosyl hydrolase family 13 catalytic" evidence="4">
    <location>
        <begin position="12"/>
        <end position="335"/>
    </location>
</feature>
<dbReference type="PANTHER" id="PTHR10357">
    <property type="entry name" value="ALPHA-AMYLASE FAMILY MEMBER"/>
    <property type="match status" value="1"/>
</dbReference>
<name>A0ABP7B003_9ACTN</name>
<dbReference type="Pfam" id="PF00128">
    <property type="entry name" value="Alpha-amylase"/>
    <property type="match status" value="2"/>
</dbReference>
<evidence type="ECO:0000256" key="1">
    <source>
        <dbReference type="ARBA" id="ARBA00022801"/>
    </source>
</evidence>
<evidence type="ECO:0000259" key="4">
    <source>
        <dbReference type="SMART" id="SM00642"/>
    </source>
</evidence>
<comment type="caution">
    <text evidence="5">The sequence shown here is derived from an EMBL/GenBank/DDBJ whole genome shotgun (WGS) entry which is preliminary data.</text>
</comment>
<dbReference type="EMBL" id="BAABAB010000058">
    <property type="protein sequence ID" value="GAA3644111.1"/>
    <property type="molecule type" value="Genomic_DNA"/>
</dbReference>
<evidence type="ECO:0000256" key="2">
    <source>
        <dbReference type="ARBA" id="ARBA00023295"/>
    </source>
</evidence>
<dbReference type="InterPro" id="IPR006047">
    <property type="entry name" value="GH13_cat_dom"/>
</dbReference>
<evidence type="ECO:0000256" key="3">
    <source>
        <dbReference type="SAM" id="MobiDB-lite"/>
    </source>
</evidence>
<sequence length="345" mass="39066">MGSWVDHVVWWQVYPLGFLGAEKELASVRGGLNRLPRLRGWLDHLISWGGNGLLLGPIFTSASHGYDTEDYFQIDPRLGDGADFDGLVAACRDKGVRLLLDGVFNHAGRSFPPVAQALAEGPGSAAEEWVARLYDTDGVITADYFEGHDSLITLNHRTARVQEFVREVMLHWLRRGIDGWRLDAAYAVPAEFWAAVLPDVRREFPDAWFVGEMIHGDYVDYVQRSGLDSVTEYELWWAIWSSIDSINFHELEWTLGRHAGFVEDFLPLTFLSNHDVTRVASRIRDDRHWSHAVALLCFLPGVPSVYYGDEFGLEAIKEDRPHGDDAVRPEMPPERGLFDHSHPEV</sequence>
<dbReference type="Gene3D" id="3.20.20.80">
    <property type="entry name" value="Glycosidases"/>
    <property type="match status" value="1"/>
</dbReference>
<dbReference type="PANTHER" id="PTHR10357:SF210">
    <property type="entry name" value="MALTODEXTRIN GLUCOSIDASE"/>
    <property type="match status" value="1"/>
</dbReference>
<dbReference type="SMART" id="SM00642">
    <property type="entry name" value="Aamy"/>
    <property type="match status" value="1"/>
</dbReference>
<keyword evidence="1" id="KW-0378">Hydrolase</keyword>
<reference evidence="6" key="1">
    <citation type="journal article" date="2019" name="Int. J. Syst. Evol. Microbiol.">
        <title>The Global Catalogue of Microorganisms (GCM) 10K type strain sequencing project: providing services to taxonomists for standard genome sequencing and annotation.</title>
        <authorList>
            <consortium name="The Broad Institute Genomics Platform"/>
            <consortium name="The Broad Institute Genome Sequencing Center for Infectious Disease"/>
            <person name="Wu L."/>
            <person name="Ma J."/>
        </authorList>
    </citation>
    <scope>NUCLEOTIDE SEQUENCE [LARGE SCALE GENOMIC DNA]</scope>
    <source>
        <strain evidence="6">JCM 16929</strain>
    </source>
</reference>
<organism evidence="5 6">
    <name type="scientific">Microlunatus ginsengisoli</name>
    <dbReference type="NCBI Taxonomy" id="363863"/>
    <lineage>
        <taxon>Bacteria</taxon>
        <taxon>Bacillati</taxon>
        <taxon>Actinomycetota</taxon>
        <taxon>Actinomycetes</taxon>
        <taxon>Propionibacteriales</taxon>
        <taxon>Propionibacteriaceae</taxon>
        <taxon>Microlunatus</taxon>
    </lineage>
</organism>
<dbReference type="Proteomes" id="UP001501490">
    <property type="component" value="Unassembled WGS sequence"/>
</dbReference>
<accession>A0ABP7B003</accession>
<evidence type="ECO:0000313" key="6">
    <source>
        <dbReference type="Proteomes" id="UP001501490"/>
    </source>
</evidence>